<keyword evidence="5 12" id="KW-0813">Transport</keyword>
<evidence type="ECO:0000256" key="9">
    <source>
        <dbReference type="ARBA" id="ARBA00022927"/>
    </source>
</evidence>
<proteinExistence type="inferred from homology"/>
<evidence type="ECO:0000256" key="7">
    <source>
        <dbReference type="ARBA" id="ARBA00022519"/>
    </source>
</evidence>
<organism evidence="14 15">
    <name type="scientific">Rhodanobacter denitrificans</name>
    <dbReference type="NCBI Taxonomy" id="666685"/>
    <lineage>
        <taxon>Bacteria</taxon>
        <taxon>Pseudomonadati</taxon>
        <taxon>Pseudomonadota</taxon>
        <taxon>Gammaproteobacteria</taxon>
        <taxon>Lysobacterales</taxon>
        <taxon>Rhodanobacteraceae</taxon>
        <taxon>Rhodanobacter</taxon>
    </lineage>
</organism>
<keyword evidence="8 12" id="KW-0812">Transmembrane</keyword>
<dbReference type="PANTHER" id="PTHR30558">
    <property type="entry name" value="EXBD MEMBRANE COMPONENT OF PMF-DRIVEN MACROMOLECULE IMPORT SYSTEM"/>
    <property type="match status" value="1"/>
</dbReference>
<comment type="caution">
    <text evidence="14">The sequence shown here is derived from an EMBL/GenBank/DDBJ whole genome shotgun (WGS) entry which is preliminary data.</text>
</comment>
<keyword evidence="11 13" id="KW-0472">Membrane</keyword>
<dbReference type="EMBL" id="QFPO01000007">
    <property type="protein sequence ID" value="PZQ14779.1"/>
    <property type="molecule type" value="Genomic_DNA"/>
</dbReference>
<accession>A0A2W5KFI0</accession>
<dbReference type="InterPro" id="IPR003400">
    <property type="entry name" value="ExbD"/>
</dbReference>
<comment type="similarity">
    <text evidence="3 12">Belongs to the ExbD/TolR family.</text>
</comment>
<comment type="subunit">
    <text evidence="4">The accessory proteins ExbB and ExbD seem to form a complex with TonB.</text>
</comment>
<dbReference type="GO" id="GO:0022857">
    <property type="term" value="F:transmembrane transporter activity"/>
    <property type="evidence" value="ECO:0007669"/>
    <property type="project" value="InterPro"/>
</dbReference>
<evidence type="ECO:0000256" key="3">
    <source>
        <dbReference type="ARBA" id="ARBA00005811"/>
    </source>
</evidence>
<keyword evidence="10 13" id="KW-1133">Transmembrane helix</keyword>
<dbReference type="AlphaFoldDB" id="A0A2W5KFI0"/>
<gene>
    <name evidence="14" type="ORF">DI564_09760</name>
</gene>
<dbReference type="PANTHER" id="PTHR30558:SF12">
    <property type="entry name" value="BIOPOLYMER TRANSPORT PROTEIN EXBD"/>
    <property type="match status" value="1"/>
</dbReference>
<protein>
    <submittedName>
        <fullName evidence="14">Biopolymer transporter ExbD</fullName>
    </submittedName>
</protein>
<dbReference type="GO" id="GO:0005886">
    <property type="term" value="C:plasma membrane"/>
    <property type="evidence" value="ECO:0007669"/>
    <property type="project" value="UniProtKB-SubCell"/>
</dbReference>
<evidence type="ECO:0000256" key="4">
    <source>
        <dbReference type="ARBA" id="ARBA00011471"/>
    </source>
</evidence>
<keyword evidence="9 12" id="KW-0653">Protein transport</keyword>
<dbReference type="Gene3D" id="3.30.420.270">
    <property type="match status" value="1"/>
</dbReference>
<evidence type="ECO:0000256" key="13">
    <source>
        <dbReference type="SAM" id="Phobius"/>
    </source>
</evidence>
<dbReference type="Proteomes" id="UP000249046">
    <property type="component" value="Unassembled WGS sequence"/>
</dbReference>
<dbReference type="Pfam" id="PF02472">
    <property type="entry name" value="ExbD"/>
    <property type="match status" value="1"/>
</dbReference>
<evidence type="ECO:0000256" key="1">
    <source>
        <dbReference type="ARBA" id="ARBA00003540"/>
    </source>
</evidence>
<evidence type="ECO:0000256" key="6">
    <source>
        <dbReference type="ARBA" id="ARBA00022475"/>
    </source>
</evidence>
<comment type="function">
    <text evidence="1">Involved in the TonB-dependent energy-dependent transport of various receptor-bound substrates.</text>
</comment>
<feature type="transmembrane region" description="Helical" evidence="13">
    <location>
        <begin position="20"/>
        <end position="39"/>
    </location>
</feature>
<name>A0A2W5KFI0_9GAMM</name>
<evidence type="ECO:0000256" key="12">
    <source>
        <dbReference type="RuleBase" id="RU003879"/>
    </source>
</evidence>
<evidence type="ECO:0000313" key="15">
    <source>
        <dbReference type="Proteomes" id="UP000249046"/>
    </source>
</evidence>
<evidence type="ECO:0000256" key="5">
    <source>
        <dbReference type="ARBA" id="ARBA00022448"/>
    </source>
</evidence>
<evidence type="ECO:0000313" key="14">
    <source>
        <dbReference type="EMBL" id="PZQ14779.1"/>
    </source>
</evidence>
<sequence length="135" mass="14097">MALTGSFHRVDLQAEINITPLIDVMLALLAIFMIAAPVVTRQIDLPLAGSAAPPSVEPPLLTLSIMGAGEWYLDGAAVTRAGLADRLRTRIASAAVAPVVELRAQPTSAYDDIASALAVARASGVTQLRIATPER</sequence>
<comment type="subcellular location">
    <subcellularLocation>
        <location evidence="2">Cell inner membrane</location>
        <topology evidence="2">Single-pass type II membrane protein</topology>
    </subcellularLocation>
    <subcellularLocation>
        <location evidence="12">Cell membrane</location>
        <topology evidence="12">Single-pass type II membrane protein</topology>
    </subcellularLocation>
</comment>
<evidence type="ECO:0000256" key="8">
    <source>
        <dbReference type="ARBA" id="ARBA00022692"/>
    </source>
</evidence>
<dbReference type="GO" id="GO:0015031">
    <property type="term" value="P:protein transport"/>
    <property type="evidence" value="ECO:0007669"/>
    <property type="project" value="UniProtKB-KW"/>
</dbReference>
<keyword evidence="6" id="KW-1003">Cell membrane</keyword>
<reference evidence="14 15" key="1">
    <citation type="submission" date="2017-08" db="EMBL/GenBank/DDBJ databases">
        <title>Infants hospitalized years apart are colonized by the same room-sourced microbial strains.</title>
        <authorList>
            <person name="Brooks B."/>
            <person name="Olm M.R."/>
            <person name="Firek B.A."/>
            <person name="Baker R."/>
            <person name="Thomas B.C."/>
            <person name="Morowitz M.J."/>
            <person name="Banfield J.F."/>
        </authorList>
    </citation>
    <scope>NUCLEOTIDE SEQUENCE [LARGE SCALE GENOMIC DNA]</scope>
    <source>
        <strain evidence="14">S2_005_003_R2_42</strain>
    </source>
</reference>
<evidence type="ECO:0000256" key="11">
    <source>
        <dbReference type="ARBA" id="ARBA00023136"/>
    </source>
</evidence>
<evidence type="ECO:0000256" key="10">
    <source>
        <dbReference type="ARBA" id="ARBA00022989"/>
    </source>
</evidence>
<keyword evidence="7" id="KW-0997">Cell inner membrane</keyword>
<evidence type="ECO:0000256" key="2">
    <source>
        <dbReference type="ARBA" id="ARBA00004249"/>
    </source>
</evidence>